<proteinExistence type="predicted"/>
<sequence length="32" mass="3605">MTVSLSYEYPRPTSDADQSWIIHAAPVRSARV</sequence>
<dbReference type="Proteomes" id="UP000049222">
    <property type="component" value="Unassembled WGS sequence"/>
</dbReference>
<protein>
    <submittedName>
        <fullName evidence="1">Uncharacterized protein</fullName>
    </submittedName>
</protein>
<evidence type="ECO:0000313" key="2">
    <source>
        <dbReference type="Proteomes" id="UP000049222"/>
    </source>
</evidence>
<evidence type="ECO:0000313" key="1">
    <source>
        <dbReference type="EMBL" id="CTQ48324.1"/>
    </source>
</evidence>
<accession>A0A0M6YEG1</accession>
<gene>
    <name evidence="1" type="ORF">JDO7802_00326</name>
</gene>
<name>A0A0M6YEG1_9RHOB</name>
<dbReference type="AlphaFoldDB" id="A0A0M6YEG1"/>
<reference evidence="1 2" key="1">
    <citation type="submission" date="2015-07" db="EMBL/GenBank/DDBJ databases">
        <authorList>
            <person name="Noorani M."/>
        </authorList>
    </citation>
    <scope>NUCLEOTIDE SEQUENCE [LARGE SCALE GENOMIC DNA]</scope>
    <source>
        <strain evidence="1 2">CECT 7802</strain>
    </source>
</reference>
<keyword evidence="2" id="KW-1185">Reference proteome</keyword>
<organism evidence="1 2">
    <name type="scientific">Jannaschia donghaensis</name>
    <dbReference type="NCBI Taxonomy" id="420998"/>
    <lineage>
        <taxon>Bacteria</taxon>
        <taxon>Pseudomonadati</taxon>
        <taxon>Pseudomonadota</taxon>
        <taxon>Alphaproteobacteria</taxon>
        <taxon>Rhodobacterales</taxon>
        <taxon>Roseobacteraceae</taxon>
        <taxon>Jannaschia</taxon>
    </lineage>
</organism>
<dbReference type="EMBL" id="CXSU01000005">
    <property type="protein sequence ID" value="CTQ48324.1"/>
    <property type="molecule type" value="Genomic_DNA"/>
</dbReference>